<gene>
    <name evidence="2" type="ORF">D7322_15725</name>
</gene>
<protein>
    <submittedName>
        <fullName evidence="2">Uncharacterized protein</fullName>
    </submittedName>
</protein>
<keyword evidence="1" id="KW-0812">Transmembrane</keyword>
<organism evidence="2 3">
    <name type="scientific">Sphingobacterium puteale</name>
    <dbReference type="NCBI Taxonomy" id="2420510"/>
    <lineage>
        <taxon>Bacteria</taxon>
        <taxon>Pseudomonadati</taxon>
        <taxon>Bacteroidota</taxon>
        <taxon>Sphingobacteriia</taxon>
        <taxon>Sphingobacteriales</taxon>
        <taxon>Sphingobacteriaceae</taxon>
        <taxon>Sphingobacterium</taxon>
    </lineage>
</organism>
<evidence type="ECO:0000256" key="1">
    <source>
        <dbReference type="SAM" id="Phobius"/>
    </source>
</evidence>
<feature type="transmembrane region" description="Helical" evidence="1">
    <location>
        <begin position="26"/>
        <end position="46"/>
    </location>
</feature>
<sequence>MIMENENKVGIARNSGRYSFTIKKSIVIVLAVATILTCCWLILGLMSSLDIPSNKNDQFASEQKWEVDQRSDIDSCDKQIMKNQIDLKRADERQISERAFQTQILALLIIVLQLILIFFVVLIRWKPYSLQKTS</sequence>
<dbReference type="Proteomes" id="UP000282423">
    <property type="component" value="Unassembled WGS sequence"/>
</dbReference>
<evidence type="ECO:0000313" key="3">
    <source>
        <dbReference type="Proteomes" id="UP000282423"/>
    </source>
</evidence>
<dbReference type="EMBL" id="RBWS01000011">
    <property type="protein sequence ID" value="RKO70718.1"/>
    <property type="molecule type" value="Genomic_DNA"/>
</dbReference>
<comment type="caution">
    <text evidence="2">The sequence shown here is derived from an EMBL/GenBank/DDBJ whole genome shotgun (WGS) entry which is preliminary data.</text>
</comment>
<keyword evidence="3" id="KW-1185">Reference proteome</keyword>
<keyword evidence="1" id="KW-0472">Membrane</keyword>
<dbReference type="AlphaFoldDB" id="A0A420VWF6"/>
<evidence type="ECO:0000313" key="2">
    <source>
        <dbReference type="EMBL" id="RKO70718.1"/>
    </source>
</evidence>
<keyword evidence="1" id="KW-1133">Transmembrane helix</keyword>
<name>A0A420VWF6_9SPHI</name>
<feature type="transmembrane region" description="Helical" evidence="1">
    <location>
        <begin position="104"/>
        <end position="125"/>
    </location>
</feature>
<proteinExistence type="predicted"/>
<accession>A0A420VWF6</accession>
<reference evidence="2 3" key="1">
    <citation type="submission" date="2018-10" db="EMBL/GenBank/DDBJ databases">
        <title>Sphingobacterium sp. M05W1-28.</title>
        <authorList>
            <person name="Cai H."/>
        </authorList>
    </citation>
    <scope>NUCLEOTIDE SEQUENCE [LARGE SCALE GENOMIC DNA]</scope>
    <source>
        <strain evidence="2 3">M05W1-28</strain>
    </source>
</reference>